<accession>A0A7X2P6W1</accession>
<keyword evidence="2" id="KW-1185">Reference proteome</keyword>
<dbReference type="AlphaFoldDB" id="A0A7X2P6W1"/>
<dbReference type="RefSeq" id="WP_154457150.1">
    <property type="nucleotide sequence ID" value="NZ_VUMV01000002.1"/>
</dbReference>
<name>A0A7X2P6W1_9FIRM</name>
<dbReference type="EMBL" id="VUMV01000002">
    <property type="protein sequence ID" value="MST81332.1"/>
    <property type="molecule type" value="Genomic_DNA"/>
</dbReference>
<evidence type="ECO:0000313" key="2">
    <source>
        <dbReference type="Proteomes" id="UP000466864"/>
    </source>
</evidence>
<gene>
    <name evidence="1" type="ORF">FYJ60_03240</name>
</gene>
<proteinExistence type="predicted"/>
<sequence length="80" mass="9432">MKTPTSALAEYQMISGHHEVRQCCRGQKKRRGYEKKIFKHPRLILESYTRIKKKSRGFLQKGRYRPAPAKTTRTLARAKE</sequence>
<protein>
    <submittedName>
        <fullName evidence="1">Uncharacterized protein</fullName>
    </submittedName>
</protein>
<reference evidence="1 2" key="1">
    <citation type="submission" date="2019-08" db="EMBL/GenBank/DDBJ databases">
        <title>In-depth cultivation of the pig gut microbiome towards novel bacterial diversity and tailored functional studies.</title>
        <authorList>
            <person name="Wylensek D."/>
            <person name="Hitch T.C.A."/>
            <person name="Clavel T."/>
        </authorList>
    </citation>
    <scope>NUCLEOTIDE SEQUENCE [LARGE SCALE GENOMIC DNA]</scope>
    <source>
        <strain evidence="1 2">Oil+RF-744-WCA-WT-13</strain>
    </source>
</reference>
<dbReference type="Proteomes" id="UP000466864">
    <property type="component" value="Unassembled WGS sequence"/>
</dbReference>
<evidence type="ECO:0000313" key="1">
    <source>
        <dbReference type="EMBL" id="MST81332.1"/>
    </source>
</evidence>
<organism evidence="1 2">
    <name type="scientific">Bilifractor porci</name>
    <dbReference type="NCBI Taxonomy" id="2606636"/>
    <lineage>
        <taxon>Bacteria</taxon>
        <taxon>Bacillati</taxon>
        <taxon>Bacillota</taxon>
        <taxon>Clostridia</taxon>
        <taxon>Lachnospirales</taxon>
        <taxon>Lachnospiraceae</taxon>
        <taxon>Bilifractor</taxon>
    </lineage>
</organism>
<comment type="caution">
    <text evidence="1">The sequence shown here is derived from an EMBL/GenBank/DDBJ whole genome shotgun (WGS) entry which is preliminary data.</text>
</comment>